<comment type="similarity">
    <text evidence="5 6">Belongs to the FtsA/MreB family.</text>
</comment>
<evidence type="ECO:0000256" key="6">
    <source>
        <dbReference type="PIRNR" id="PIRNR003101"/>
    </source>
</evidence>
<dbReference type="NCBIfam" id="TIGR01174">
    <property type="entry name" value="ftsA"/>
    <property type="match status" value="1"/>
</dbReference>
<evidence type="ECO:0000256" key="2">
    <source>
        <dbReference type="ARBA" id="ARBA00022618"/>
    </source>
</evidence>
<comment type="subunit">
    <text evidence="5">Self-interacts. Interacts with FtsZ.</text>
</comment>
<keyword evidence="1 5" id="KW-1003">Cell membrane</keyword>
<dbReference type="KEGG" id="adp:NCTC12871_01074"/>
<dbReference type="PIRSF" id="PIRSF003101">
    <property type="entry name" value="FtsA"/>
    <property type="match status" value="1"/>
</dbReference>
<dbReference type="InterPro" id="IPR050696">
    <property type="entry name" value="FtsA/MreB"/>
</dbReference>
<dbReference type="GO" id="GO:0032153">
    <property type="term" value="C:cell division site"/>
    <property type="evidence" value="ECO:0007669"/>
    <property type="project" value="UniProtKB-UniRule"/>
</dbReference>
<protein>
    <recommendedName>
        <fullName evidence="5 6">Cell division protein FtsA</fullName>
    </recommendedName>
</protein>
<dbReference type="AlphaFoldDB" id="A0A448TUC6"/>
<dbReference type="GO" id="GO:0009898">
    <property type="term" value="C:cytoplasmic side of plasma membrane"/>
    <property type="evidence" value="ECO:0007669"/>
    <property type="project" value="UniProtKB-UniRule"/>
</dbReference>
<dbReference type="GO" id="GO:0043093">
    <property type="term" value="P:FtsZ-dependent cytokinesis"/>
    <property type="evidence" value="ECO:0007669"/>
    <property type="project" value="UniProtKB-UniRule"/>
</dbReference>
<dbReference type="FunFam" id="3.30.1490.110:FF:000001">
    <property type="entry name" value="Cell division protein FtsA"/>
    <property type="match status" value="1"/>
</dbReference>
<evidence type="ECO:0000313" key="8">
    <source>
        <dbReference type="EMBL" id="VEJ09602.1"/>
    </source>
</evidence>
<dbReference type="SUPFAM" id="SSF53067">
    <property type="entry name" value="Actin-like ATPase domain"/>
    <property type="match status" value="2"/>
</dbReference>
<gene>
    <name evidence="5 8" type="primary">ftsA</name>
    <name evidence="8" type="ORF">NCTC12871_01074</name>
</gene>
<dbReference type="PANTHER" id="PTHR32432:SF4">
    <property type="entry name" value="CELL DIVISION PROTEIN FTSA"/>
    <property type="match status" value="1"/>
</dbReference>
<evidence type="ECO:0000259" key="7">
    <source>
        <dbReference type="SMART" id="SM00842"/>
    </source>
</evidence>
<dbReference type="SMART" id="SM00842">
    <property type="entry name" value="FtsA"/>
    <property type="match status" value="1"/>
</dbReference>
<dbReference type="InterPro" id="IPR003494">
    <property type="entry name" value="SHS2_FtsA"/>
</dbReference>
<keyword evidence="4 5" id="KW-0131">Cell cycle</keyword>
<dbReference type="OrthoDB" id="9810567at2"/>
<dbReference type="HAMAP" id="MF_02033">
    <property type="entry name" value="FtsA"/>
    <property type="match status" value="1"/>
</dbReference>
<evidence type="ECO:0000256" key="3">
    <source>
        <dbReference type="ARBA" id="ARBA00023136"/>
    </source>
</evidence>
<dbReference type="NCBIfam" id="NF007009">
    <property type="entry name" value="PRK09472.1"/>
    <property type="match status" value="1"/>
</dbReference>
<evidence type="ECO:0000256" key="1">
    <source>
        <dbReference type="ARBA" id="ARBA00022475"/>
    </source>
</evidence>
<proteinExistence type="inferred from homology"/>
<keyword evidence="2 5" id="KW-0132">Cell division</keyword>
<dbReference type="InterPro" id="IPR020823">
    <property type="entry name" value="Cell_div_FtsA"/>
</dbReference>
<keyword evidence="9" id="KW-1185">Reference proteome</keyword>
<dbReference type="Gene3D" id="3.30.420.40">
    <property type="match status" value="1"/>
</dbReference>
<feature type="domain" description="SHS2" evidence="7">
    <location>
        <begin position="10"/>
        <end position="203"/>
    </location>
</feature>
<dbReference type="InterPro" id="IPR043129">
    <property type="entry name" value="ATPase_NBD"/>
</dbReference>
<dbReference type="RefSeq" id="WP_126599666.1">
    <property type="nucleotide sequence ID" value="NZ_LR134510.1"/>
</dbReference>
<dbReference type="CDD" id="cd24048">
    <property type="entry name" value="ASKHA_NBD_FtsA"/>
    <property type="match status" value="1"/>
</dbReference>
<comment type="function">
    <text evidence="5 6">Cell division protein that is involved in the assembly of the Z ring. May serve as a membrane anchor for the Z ring.</text>
</comment>
<comment type="subcellular location">
    <subcellularLocation>
        <location evidence="5">Cell membrane</location>
        <topology evidence="5">Peripheral membrane protein</topology>
        <orientation evidence="5">Cytoplasmic side</orientation>
    </subcellularLocation>
    <text evidence="5">Localizes to the Z ring in an FtsZ-dependent manner. Targeted to the membrane through a conserved C-terminal amphipathic helix.</text>
</comment>
<dbReference type="EMBL" id="LR134510">
    <property type="protein sequence ID" value="VEJ09602.1"/>
    <property type="molecule type" value="Genomic_DNA"/>
</dbReference>
<reference evidence="8 9" key="1">
    <citation type="submission" date="2018-12" db="EMBL/GenBank/DDBJ databases">
        <authorList>
            <consortium name="Pathogen Informatics"/>
        </authorList>
    </citation>
    <scope>NUCLEOTIDE SEQUENCE [LARGE SCALE GENOMIC DNA]</scope>
    <source>
        <strain evidence="8 9">NCTC12871</strain>
    </source>
</reference>
<dbReference type="Pfam" id="PF02491">
    <property type="entry name" value="SHS2_FTSA"/>
    <property type="match status" value="1"/>
</dbReference>
<keyword evidence="3 5" id="KW-0472">Membrane</keyword>
<dbReference type="Proteomes" id="UP000279799">
    <property type="component" value="Chromosome"/>
</dbReference>
<dbReference type="Pfam" id="PF14450">
    <property type="entry name" value="FtsA"/>
    <property type="match status" value="1"/>
</dbReference>
<evidence type="ECO:0000256" key="4">
    <source>
        <dbReference type="ARBA" id="ARBA00023306"/>
    </source>
</evidence>
<dbReference type="Gene3D" id="3.30.1490.110">
    <property type="match status" value="1"/>
</dbReference>
<dbReference type="PANTHER" id="PTHR32432">
    <property type="entry name" value="CELL DIVISION PROTEIN FTSA-RELATED"/>
    <property type="match status" value="1"/>
</dbReference>
<evidence type="ECO:0000313" key="9">
    <source>
        <dbReference type="Proteomes" id="UP000279799"/>
    </source>
</evidence>
<sequence length="428" mass="46589">MKNNGEQKLIVGLEIGTSKVAAVVGQVFPNGMIEVSGFSSHPSKGISQGGITDLNAIANAIQRAIESAADVAHCQIESVIISITGKHIHSLNESGVVAIGEDEEVTQEDIDQAVMTARSVKIGDGLSLLQVIPQEFALDDRMNITDPLGLQGMRLTARAHLIACQQAALANLKKAVGLCHSKLNIPLQVDRVFYSGYASAEAVLTEDEKNLGVCVIDFGAGTMDIAVYTQGKLRLSKSLTYAGNRVTNDITHYFSTPFHEAEEIKIQYGSAMYPPRTQQNAEIKIKSATPGRVLTCDKSELSEIIAPRYFELLNLVKTELNKLKEELDSKKINSELISGIVITGGAALTQDLVQCAEIVFQCPVRIGYPIDVSGMTDYVNNPAYSTAIGLLRCYQNQDTGIEDKDEDSLSKKLYFKLKKFVNKVRSEF</sequence>
<name>A0A448TUC6_9PAST</name>
<evidence type="ECO:0000256" key="5">
    <source>
        <dbReference type="HAMAP-Rule" id="MF_02033"/>
    </source>
</evidence>
<organism evidence="8 9">
    <name type="scientific">Actinobacillus delphinicola</name>
    <dbReference type="NCBI Taxonomy" id="51161"/>
    <lineage>
        <taxon>Bacteria</taxon>
        <taxon>Pseudomonadati</taxon>
        <taxon>Pseudomonadota</taxon>
        <taxon>Gammaproteobacteria</taxon>
        <taxon>Pasteurellales</taxon>
        <taxon>Pasteurellaceae</taxon>
        <taxon>Actinobacillus</taxon>
    </lineage>
</organism>
<accession>A0A448TUC6</accession>